<dbReference type="GO" id="GO:0006355">
    <property type="term" value="P:regulation of DNA-templated transcription"/>
    <property type="evidence" value="ECO:0007669"/>
    <property type="project" value="InterPro"/>
</dbReference>
<protein>
    <recommendedName>
        <fullName evidence="6">OmpR/PhoB-type domain-containing protein</fullName>
    </recommendedName>
</protein>
<dbReference type="InterPro" id="IPR027417">
    <property type="entry name" value="P-loop_NTPase"/>
</dbReference>
<dbReference type="RefSeq" id="WP_052589575.1">
    <property type="nucleotide sequence ID" value="NZ_CP011112.1"/>
</dbReference>
<dbReference type="SUPFAM" id="SSF46894">
    <property type="entry name" value="C-terminal effector domain of the bipartite response regulators"/>
    <property type="match status" value="1"/>
</dbReference>
<dbReference type="InterPro" id="IPR016032">
    <property type="entry name" value="Sig_transdc_resp-reg_C-effctor"/>
</dbReference>
<dbReference type="Gene3D" id="1.25.40.10">
    <property type="entry name" value="Tetratricopeptide repeat domain"/>
    <property type="match status" value="2"/>
</dbReference>
<keyword evidence="8" id="KW-1185">Reference proteome</keyword>
<dbReference type="OrthoDB" id="3691954at2"/>
<accession>A0A0K1JE64</accession>
<dbReference type="Proteomes" id="UP000066480">
    <property type="component" value="Chromosome"/>
</dbReference>
<dbReference type="CDD" id="cd15831">
    <property type="entry name" value="BTAD"/>
    <property type="match status" value="1"/>
</dbReference>
<dbReference type="GO" id="GO:0043531">
    <property type="term" value="F:ADP binding"/>
    <property type="evidence" value="ECO:0007669"/>
    <property type="project" value="InterPro"/>
</dbReference>
<reference evidence="7 8" key="1">
    <citation type="submission" date="2015-03" db="EMBL/GenBank/DDBJ databases">
        <title>Luteipulveratus halotolerans sp. nov., a novel actinobacterium (Dermacoccaceae) from Sarawak, Malaysia.</title>
        <authorList>
            <person name="Juboi H."/>
            <person name="Basik A."/>
            <person name="Shamsul S.S."/>
            <person name="Arnold P."/>
            <person name="Schmitt E.K."/>
            <person name="Sanglier J.-J."/>
            <person name="Yeo T."/>
        </authorList>
    </citation>
    <scope>NUCLEOTIDE SEQUENCE [LARGE SCALE GENOMIC DNA]</scope>
    <source>
        <strain evidence="7 8">MN07-A0370</strain>
    </source>
</reference>
<dbReference type="InterPro" id="IPR036388">
    <property type="entry name" value="WH-like_DNA-bd_sf"/>
</dbReference>
<name>A0A0K1JE64_9MICO</name>
<proteinExistence type="inferred from homology"/>
<dbReference type="AlphaFoldDB" id="A0A0K1JE64"/>
<keyword evidence="4" id="KW-0804">Transcription</keyword>
<feature type="domain" description="OmpR/PhoB-type" evidence="6">
    <location>
        <begin position="1"/>
        <end position="90"/>
    </location>
</feature>
<feature type="DNA-binding region" description="OmpR/PhoB-type" evidence="5">
    <location>
        <begin position="1"/>
        <end position="90"/>
    </location>
</feature>
<dbReference type="PROSITE" id="PS51755">
    <property type="entry name" value="OMPR_PHOB"/>
    <property type="match status" value="1"/>
</dbReference>
<evidence type="ECO:0000256" key="3">
    <source>
        <dbReference type="ARBA" id="ARBA00023125"/>
    </source>
</evidence>
<dbReference type="PANTHER" id="PTHR35807:SF1">
    <property type="entry name" value="TRANSCRIPTIONAL REGULATOR REDD"/>
    <property type="match status" value="1"/>
</dbReference>
<dbReference type="STRING" id="571913.VV02_02575"/>
<dbReference type="SUPFAM" id="SSF48452">
    <property type="entry name" value="TPR-like"/>
    <property type="match status" value="2"/>
</dbReference>
<dbReference type="Gene3D" id="1.10.10.10">
    <property type="entry name" value="Winged helix-like DNA-binding domain superfamily/Winged helix DNA-binding domain"/>
    <property type="match status" value="1"/>
</dbReference>
<evidence type="ECO:0000256" key="2">
    <source>
        <dbReference type="ARBA" id="ARBA00023015"/>
    </source>
</evidence>
<dbReference type="SUPFAM" id="SSF52540">
    <property type="entry name" value="P-loop containing nucleoside triphosphate hydrolases"/>
    <property type="match status" value="1"/>
</dbReference>
<dbReference type="SMART" id="SM00862">
    <property type="entry name" value="Trans_reg_C"/>
    <property type="match status" value="1"/>
</dbReference>
<organism evidence="7 8">
    <name type="scientific">Luteipulveratus mongoliensis</name>
    <dbReference type="NCBI Taxonomy" id="571913"/>
    <lineage>
        <taxon>Bacteria</taxon>
        <taxon>Bacillati</taxon>
        <taxon>Actinomycetota</taxon>
        <taxon>Actinomycetes</taxon>
        <taxon>Micrococcales</taxon>
        <taxon>Dermacoccaceae</taxon>
        <taxon>Luteipulveratus</taxon>
    </lineage>
</organism>
<evidence type="ECO:0000256" key="5">
    <source>
        <dbReference type="PROSITE-ProRule" id="PRU01091"/>
    </source>
</evidence>
<dbReference type="Pfam" id="PF00486">
    <property type="entry name" value="Trans_reg_C"/>
    <property type="match status" value="1"/>
</dbReference>
<comment type="similarity">
    <text evidence="1">Belongs to the AfsR/DnrI/RedD regulatory family.</text>
</comment>
<dbReference type="PATRIC" id="fig|571913.6.peg.529"/>
<evidence type="ECO:0000256" key="4">
    <source>
        <dbReference type="ARBA" id="ARBA00023163"/>
    </source>
</evidence>
<dbReference type="InterPro" id="IPR051677">
    <property type="entry name" value="AfsR-DnrI-RedD_regulator"/>
</dbReference>
<dbReference type="KEGG" id="lmoi:VV02_02575"/>
<keyword evidence="3 5" id="KW-0238">DNA-binding</keyword>
<dbReference type="EMBL" id="CP011112">
    <property type="protein sequence ID" value="AKU15007.1"/>
    <property type="molecule type" value="Genomic_DNA"/>
</dbReference>
<dbReference type="SMART" id="SM01043">
    <property type="entry name" value="BTAD"/>
    <property type="match status" value="1"/>
</dbReference>
<evidence type="ECO:0000259" key="6">
    <source>
        <dbReference type="PROSITE" id="PS51755"/>
    </source>
</evidence>
<evidence type="ECO:0000313" key="8">
    <source>
        <dbReference type="Proteomes" id="UP000066480"/>
    </source>
</evidence>
<dbReference type="PANTHER" id="PTHR35807">
    <property type="entry name" value="TRANSCRIPTIONAL REGULATOR REDD-RELATED"/>
    <property type="match status" value="1"/>
</dbReference>
<evidence type="ECO:0000313" key="7">
    <source>
        <dbReference type="EMBL" id="AKU15007.1"/>
    </source>
</evidence>
<dbReference type="InterPro" id="IPR002182">
    <property type="entry name" value="NB-ARC"/>
</dbReference>
<evidence type="ECO:0000256" key="1">
    <source>
        <dbReference type="ARBA" id="ARBA00005820"/>
    </source>
</evidence>
<sequence length="985" mass="107156">MRFCLLGPVTAQSADQAIELGRRERLALAYLLLRSDRLTSTDRLIDMLWSDPPRTARQQLHNVIASLRRRVQHGCDELIVTRPMGYELRLGEHQLDVLEFRRHAGRGRDALLNGRYDEAEPCFASALALWRGAAMEDVTGEWADNLRASLMDERVAVAEAWLDCLFELGRHEEVIEAAGPLIVASPYREGLHEHRLRALAASGRRTEALEGYQAIRRTMVDELGIEPGAGLRLLHQRLLDGSDLPPRWSSPPRPRPLEVPPAPYLFGRDELLDQLEHELVPTTEPVVVALTGIGGAGKTSLAVAAAHRVEGRFRGGVLFADLRGSSAHPLVPHEIAARFLRSLGTPADHVPDNPDERLTLYRSTIADSPALVVLDDAGAEAQVRPLLPAAAGCAALVTSRRRLSGLATHARARTIGALGPQDAANLLIASSTRDDITREQAYAAAELCSGLPLALCVAGARLAVSTHVDIAEMLAQFRQEHDHLDGFALGDLDVRAALSTSYDNGLSVGAQDLLCALGLTAGQSWPRWLADIASPENRSLPALEELINVHFVEPDGRDRTGRPRLRMHRLVAEFASERARARWSTTAVRERQVTALRGWHGLAAFCDEQLDHGMDTVHGLPPATAIDGVIGGREHAYDWFQVEYGSLLDAVDRAIALEEYDLAASIALRTNGFLTVKAFDVEREAMLRKCLALPLRTLLRERLLRGLFAVLAQRGRDTELAPVAQQLLTAATEHGDPIGVQLALARCGSAASFVNRFEEATSFLIRAADAAAALNDPGAVAEARGRLAMVHLETGHPSEAEPLLAEVIRSERRLGASRSVAVWLVAHTDCLIEIGRLQDAAKDIEEAHAIAVAIGDEYGQATCGLRRATLLNRKGDVAAAWRSLEHNSPVLDRHAGAGINLDALRLRVDLLLAEGNWASAEESLTALLTARRRSPNTLELARDLARSARLRHAQGDPGAASDTQQVAQILRQLGLEKATLRLPSP</sequence>
<dbReference type="GO" id="GO:0000160">
    <property type="term" value="P:phosphorelay signal transduction system"/>
    <property type="evidence" value="ECO:0007669"/>
    <property type="project" value="InterPro"/>
</dbReference>
<dbReference type="Gene3D" id="3.40.50.300">
    <property type="entry name" value="P-loop containing nucleotide triphosphate hydrolases"/>
    <property type="match status" value="1"/>
</dbReference>
<dbReference type="PRINTS" id="PR00364">
    <property type="entry name" value="DISEASERSIST"/>
</dbReference>
<dbReference type="InterPro" id="IPR001867">
    <property type="entry name" value="OmpR/PhoB-type_DNA-bd"/>
</dbReference>
<dbReference type="Pfam" id="PF03704">
    <property type="entry name" value="BTAD"/>
    <property type="match status" value="1"/>
</dbReference>
<dbReference type="InterPro" id="IPR011990">
    <property type="entry name" value="TPR-like_helical_dom_sf"/>
</dbReference>
<dbReference type="InterPro" id="IPR005158">
    <property type="entry name" value="BTAD"/>
</dbReference>
<dbReference type="Pfam" id="PF00931">
    <property type="entry name" value="NB-ARC"/>
    <property type="match status" value="1"/>
</dbReference>
<keyword evidence="2" id="KW-0805">Transcription regulation</keyword>
<gene>
    <name evidence="7" type="ORF">VV02_02575</name>
</gene>
<dbReference type="GO" id="GO:0003677">
    <property type="term" value="F:DNA binding"/>
    <property type="evidence" value="ECO:0007669"/>
    <property type="project" value="UniProtKB-UniRule"/>
</dbReference>